<protein>
    <submittedName>
        <fullName evidence="1">Uncharacterized protein</fullName>
    </submittedName>
</protein>
<reference evidence="2" key="2">
    <citation type="submission" date="2019-01" db="EMBL/GenBank/DDBJ databases">
        <title>Genome sequence of Desulfonema ishimotonii strain Tokyo 01.</title>
        <authorList>
            <person name="Fukui M."/>
        </authorList>
    </citation>
    <scope>NUCLEOTIDE SEQUENCE [LARGE SCALE GENOMIC DNA]</scope>
    <source>
        <strain evidence="2">Tokyo 01</strain>
    </source>
</reference>
<dbReference type="OrthoDB" id="5513949at2"/>
<dbReference type="RefSeq" id="WP_124328920.1">
    <property type="nucleotide sequence ID" value="NZ_BEXT01000001.1"/>
</dbReference>
<dbReference type="Proteomes" id="UP000288096">
    <property type="component" value="Unassembled WGS sequence"/>
</dbReference>
<comment type="caution">
    <text evidence="1">The sequence shown here is derived from an EMBL/GenBank/DDBJ whole genome shotgun (WGS) entry which is preliminary data.</text>
</comment>
<sequence length="142" mass="15397">MKDTGSLHLKVQELCDCYATTDPLKEMSAIKNDDDREEAALKWLALAALHGVNSNAKKISVFLSDEGTVTVSAEYREAVLPSPGPEIGQSIFDALGRITHIDIEEGKGKTPLALGIRDSSLELEVKMKAKSGGKKISIRFPE</sequence>
<accession>A0A401FXG9</accession>
<evidence type="ECO:0000313" key="2">
    <source>
        <dbReference type="Proteomes" id="UP000288096"/>
    </source>
</evidence>
<organism evidence="1 2">
    <name type="scientific">Desulfonema ishimotonii</name>
    <dbReference type="NCBI Taxonomy" id="45657"/>
    <lineage>
        <taxon>Bacteria</taxon>
        <taxon>Pseudomonadati</taxon>
        <taxon>Thermodesulfobacteriota</taxon>
        <taxon>Desulfobacteria</taxon>
        <taxon>Desulfobacterales</taxon>
        <taxon>Desulfococcaceae</taxon>
        <taxon>Desulfonema</taxon>
    </lineage>
</organism>
<reference evidence="2" key="1">
    <citation type="submission" date="2017-11" db="EMBL/GenBank/DDBJ databases">
        <authorList>
            <person name="Watanabe M."/>
            <person name="Kojima H."/>
        </authorList>
    </citation>
    <scope>NUCLEOTIDE SEQUENCE [LARGE SCALE GENOMIC DNA]</scope>
    <source>
        <strain evidence="2">Tokyo 01</strain>
    </source>
</reference>
<evidence type="ECO:0000313" key="1">
    <source>
        <dbReference type="EMBL" id="GBC61655.1"/>
    </source>
</evidence>
<dbReference type="EMBL" id="BEXT01000001">
    <property type="protein sequence ID" value="GBC61655.1"/>
    <property type="molecule type" value="Genomic_DNA"/>
</dbReference>
<proteinExistence type="predicted"/>
<name>A0A401FXG9_9BACT</name>
<dbReference type="AlphaFoldDB" id="A0A401FXG9"/>
<gene>
    <name evidence="1" type="ORF">DENIS_2617</name>
</gene>
<keyword evidence="2" id="KW-1185">Reference proteome</keyword>